<keyword evidence="1 4" id="KW-0403">Intermediate filament</keyword>
<dbReference type="FunFam" id="1.20.5.1160:FF:000001">
    <property type="entry name" value="Keratin type II"/>
    <property type="match status" value="1"/>
</dbReference>
<feature type="region of interest" description="Disordered" evidence="6">
    <location>
        <begin position="49"/>
        <end position="100"/>
    </location>
</feature>
<dbReference type="GeneID" id="118407236"/>
<dbReference type="FunFam" id="1.20.5.500:FF:000001">
    <property type="entry name" value="Type II keratin 23"/>
    <property type="match status" value="1"/>
</dbReference>
<proteinExistence type="inferred from homology"/>
<dbReference type="InterPro" id="IPR002957">
    <property type="entry name" value="Keratin_I"/>
</dbReference>
<dbReference type="InterPro" id="IPR018039">
    <property type="entry name" value="IF_conserved"/>
</dbReference>
<feature type="coiled-coil region" evidence="5">
    <location>
        <begin position="135"/>
        <end position="259"/>
    </location>
</feature>
<keyword evidence="2 5" id="KW-0175">Coiled coil</keyword>
<dbReference type="SMART" id="SM00458">
    <property type="entry name" value="RICIN"/>
    <property type="match status" value="1"/>
</dbReference>
<name>A0A9J7HSI7_BRAFL</name>
<organism evidence="8 9">
    <name type="scientific">Branchiostoma floridae</name>
    <name type="common">Florida lancelet</name>
    <name type="synonym">Amphioxus</name>
    <dbReference type="NCBI Taxonomy" id="7739"/>
    <lineage>
        <taxon>Eukaryota</taxon>
        <taxon>Metazoa</taxon>
        <taxon>Chordata</taxon>
        <taxon>Cephalochordata</taxon>
        <taxon>Leptocardii</taxon>
        <taxon>Amphioxiformes</taxon>
        <taxon>Branchiostomatidae</taxon>
        <taxon>Branchiostoma</taxon>
    </lineage>
</organism>
<evidence type="ECO:0000256" key="4">
    <source>
        <dbReference type="RuleBase" id="RU000685"/>
    </source>
</evidence>
<feature type="compositionally biased region" description="Gly residues" evidence="6">
    <location>
        <begin position="77"/>
        <end position="96"/>
    </location>
</feature>
<dbReference type="PANTHER" id="PTHR45652">
    <property type="entry name" value="GLIAL FIBRILLARY ACIDIC PROTEIN"/>
    <property type="match status" value="1"/>
</dbReference>
<dbReference type="Pfam" id="PF00038">
    <property type="entry name" value="Filament"/>
    <property type="match status" value="1"/>
</dbReference>
<protein>
    <submittedName>
        <fullName evidence="9">Non-neuronal cytoplasmic intermediate filament protein-like isoform X5</fullName>
    </submittedName>
</protein>
<dbReference type="SMART" id="SM01391">
    <property type="entry name" value="Filament"/>
    <property type="match status" value="1"/>
</dbReference>
<dbReference type="GO" id="GO:0005882">
    <property type="term" value="C:intermediate filament"/>
    <property type="evidence" value="ECO:0007669"/>
    <property type="project" value="UniProtKB-KW"/>
</dbReference>
<dbReference type="PRINTS" id="PR01248">
    <property type="entry name" value="TYPE1KERATIN"/>
</dbReference>
<comment type="similarity">
    <text evidence="3 4">Belongs to the intermediate filament family.</text>
</comment>
<dbReference type="InterPro" id="IPR050405">
    <property type="entry name" value="Intermediate_filament"/>
</dbReference>
<evidence type="ECO:0000256" key="1">
    <source>
        <dbReference type="ARBA" id="ARBA00022754"/>
    </source>
</evidence>
<dbReference type="SUPFAM" id="SSF64593">
    <property type="entry name" value="Intermediate filament protein, coiled coil region"/>
    <property type="match status" value="2"/>
</dbReference>
<feature type="compositionally biased region" description="Gly residues" evidence="6">
    <location>
        <begin position="49"/>
        <end position="65"/>
    </location>
</feature>
<dbReference type="Proteomes" id="UP000001554">
    <property type="component" value="Chromosome 19"/>
</dbReference>
<evidence type="ECO:0000256" key="5">
    <source>
        <dbReference type="SAM" id="Coils"/>
    </source>
</evidence>
<dbReference type="GO" id="GO:0005198">
    <property type="term" value="F:structural molecule activity"/>
    <property type="evidence" value="ECO:0007669"/>
    <property type="project" value="InterPro"/>
</dbReference>
<reference evidence="8" key="1">
    <citation type="journal article" date="2020" name="Nat. Ecol. Evol.">
        <title>Deeply conserved synteny resolves early events in vertebrate evolution.</title>
        <authorList>
            <person name="Simakov O."/>
            <person name="Marletaz F."/>
            <person name="Yue J.X."/>
            <person name="O'Connell B."/>
            <person name="Jenkins J."/>
            <person name="Brandt A."/>
            <person name="Calef R."/>
            <person name="Tung C.H."/>
            <person name="Huang T.K."/>
            <person name="Schmutz J."/>
            <person name="Satoh N."/>
            <person name="Yu J.K."/>
            <person name="Putnam N.H."/>
            <person name="Green R.E."/>
            <person name="Rokhsar D.S."/>
        </authorList>
    </citation>
    <scope>NUCLEOTIDE SEQUENCE [LARGE SCALE GENOMIC DNA]</scope>
    <source>
        <strain evidence="8">S238N-H82</strain>
    </source>
</reference>
<reference evidence="9" key="2">
    <citation type="submission" date="2025-08" db="UniProtKB">
        <authorList>
            <consortium name="RefSeq"/>
        </authorList>
    </citation>
    <scope>IDENTIFICATION</scope>
    <source>
        <strain evidence="9">S238N-H82</strain>
        <tissue evidence="9">Testes</tissue>
    </source>
</reference>
<dbReference type="InterPro" id="IPR000772">
    <property type="entry name" value="Ricin_B_lectin"/>
</dbReference>
<dbReference type="Gene3D" id="1.20.5.500">
    <property type="entry name" value="Single helix bin"/>
    <property type="match status" value="1"/>
</dbReference>
<dbReference type="AlphaFoldDB" id="A0A9J7HSI7"/>
<accession>A0A9J7HSI7</accession>
<dbReference type="Gene3D" id="1.20.5.1160">
    <property type="entry name" value="Vasodilator-stimulated phosphoprotein"/>
    <property type="match status" value="1"/>
</dbReference>
<feature type="coiled-coil region" evidence="5">
    <location>
        <begin position="333"/>
        <end position="420"/>
    </location>
</feature>
<dbReference type="Pfam" id="PF00652">
    <property type="entry name" value="Ricin_B_lectin"/>
    <property type="match status" value="1"/>
</dbReference>
<evidence type="ECO:0000256" key="3">
    <source>
        <dbReference type="ARBA" id="ARBA00061646"/>
    </source>
</evidence>
<feature type="domain" description="IF rod" evidence="7">
    <location>
        <begin position="124"/>
        <end position="435"/>
    </location>
</feature>
<feature type="compositionally biased region" description="Polar residues" evidence="6">
    <location>
        <begin position="1"/>
        <end position="12"/>
    </location>
</feature>
<dbReference type="InterPro" id="IPR035992">
    <property type="entry name" value="Ricin_B-like_lectins"/>
</dbReference>
<dbReference type="Gene3D" id="2.80.10.50">
    <property type="match status" value="1"/>
</dbReference>
<dbReference type="RefSeq" id="XP_035663585.1">
    <property type="nucleotide sequence ID" value="XM_035807692.1"/>
</dbReference>
<evidence type="ECO:0000259" key="7">
    <source>
        <dbReference type="PROSITE" id="PS51842"/>
    </source>
</evidence>
<dbReference type="PANTHER" id="PTHR45652:SF21">
    <property type="entry name" value="ZINC FINGER CCCH DOMAIN-CONTAINING PROTEIN 13-LIKE ISOFORM X1"/>
    <property type="match status" value="1"/>
</dbReference>
<keyword evidence="8" id="KW-1185">Reference proteome</keyword>
<evidence type="ECO:0000256" key="2">
    <source>
        <dbReference type="ARBA" id="ARBA00023054"/>
    </source>
</evidence>
<feature type="compositionally biased region" description="Low complexity" evidence="6">
    <location>
        <begin position="66"/>
        <end position="76"/>
    </location>
</feature>
<gene>
    <name evidence="9" type="primary">LOC118407236</name>
</gene>
<dbReference type="PROSITE" id="PS00226">
    <property type="entry name" value="IF_ROD_1"/>
    <property type="match status" value="1"/>
</dbReference>
<dbReference type="InterPro" id="IPR039008">
    <property type="entry name" value="IF_rod_dom"/>
</dbReference>
<sequence length="637" mass="68543">MSFQTKTTTRTFKSGGSSFSSGGGGGFSSGGGGASFSYSSGGGGGRASFGGGSRFGGGGGGGGGRVSMSRSSVTRSGAGGGRMGMGGGGGGGGGRSYGFSSMTAEQASQALVALGQVRVERTGDKDELVGLNDRFASFIEKVRFLENQNRKLEMKLKMVQQKGSGPDLGAMWEAELRQIRQLIEVVNTERGSLEAERDGLSGEVKELKTRYEDEVGTREGLEEEIKKIRADFDEASLTRVDLEARLDSIKSEIEFLKEVYAAEIEALNSQILDSTMIELEPTAGPDVDLDSCLAEVKAQYEQLTRMSRAEAESWYATKFDDLQRSSGKNTNDLADARAELSKYQNQIARLQSEIESMKNRNRQLEGQLKNVEESGATKLAEKQAEIEALEAELQRLRGEINKQMKEYAELQNVKMALDVEIAAYRKLLEGEESRLHSFDFASISSSSFSAGGGGMSQTKSISGGGGGDMSHAGSEVTLTIESQDIMGILAGKSFYLIYRKDDLVLQAAGGKGSEINVAKRSYPEKKEQLWSFSRDRIINEANNLALEVKGDKVVVADQAGKGNKNQEWDIKGDGFIGSKSGNKVLDVKSKSKVVLNNRHDDAVWDLEIHGLASAETLRSSSSTVTTSYSYSSKSTSY</sequence>
<dbReference type="PROSITE" id="PS51842">
    <property type="entry name" value="IF_ROD_2"/>
    <property type="match status" value="1"/>
</dbReference>
<evidence type="ECO:0000256" key="6">
    <source>
        <dbReference type="SAM" id="MobiDB-lite"/>
    </source>
</evidence>
<evidence type="ECO:0000313" key="9">
    <source>
        <dbReference type="RefSeq" id="XP_035663585.1"/>
    </source>
</evidence>
<evidence type="ECO:0000313" key="8">
    <source>
        <dbReference type="Proteomes" id="UP000001554"/>
    </source>
</evidence>
<dbReference type="Gene3D" id="1.20.5.170">
    <property type="match status" value="1"/>
</dbReference>
<feature type="region of interest" description="Disordered" evidence="6">
    <location>
        <begin position="447"/>
        <end position="468"/>
    </location>
</feature>
<feature type="region of interest" description="Disordered" evidence="6">
    <location>
        <begin position="1"/>
        <end position="26"/>
    </location>
</feature>
<dbReference type="SUPFAM" id="SSF50370">
    <property type="entry name" value="Ricin B-like lectins"/>
    <property type="match status" value="1"/>
</dbReference>